<dbReference type="InterPro" id="IPR001129">
    <property type="entry name" value="Membr-assoc_MAPEG"/>
</dbReference>
<keyword evidence="3 5" id="KW-1133">Transmembrane helix</keyword>
<reference evidence="6" key="1">
    <citation type="journal article" date="2023" name="Int. J. Syst. Evol. Microbiol.">
        <title>Sinisalibacter aestuarii sp. nov., isolated from estuarine sediment of the Arakawa River.</title>
        <authorList>
            <person name="Arafat S.T."/>
            <person name="Hirano S."/>
            <person name="Sato A."/>
            <person name="Takeuchi K."/>
            <person name="Yasuda T."/>
            <person name="Terahara T."/>
            <person name="Hamada M."/>
            <person name="Kobayashi T."/>
        </authorList>
    </citation>
    <scope>NUCLEOTIDE SEQUENCE</scope>
    <source>
        <strain evidence="6">B-399</strain>
    </source>
</reference>
<organism evidence="6 7">
    <name type="scientific">Sinisalibacter aestuarii</name>
    <dbReference type="NCBI Taxonomy" id="2949426"/>
    <lineage>
        <taxon>Bacteria</taxon>
        <taxon>Pseudomonadati</taxon>
        <taxon>Pseudomonadota</taxon>
        <taxon>Alphaproteobacteria</taxon>
        <taxon>Rhodobacterales</taxon>
        <taxon>Roseobacteraceae</taxon>
        <taxon>Sinisalibacter</taxon>
    </lineage>
</organism>
<evidence type="ECO:0000256" key="3">
    <source>
        <dbReference type="ARBA" id="ARBA00022989"/>
    </source>
</evidence>
<name>A0ABQ5LV20_9RHOB</name>
<dbReference type="PANTHER" id="PTHR35371:SF1">
    <property type="entry name" value="BLR7753 PROTEIN"/>
    <property type="match status" value="1"/>
</dbReference>
<accession>A0ABQ5LV20</accession>
<sequence length="130" mass="14175">MIPWILAVLALFVLQTLLPSIARGASKQPEQLAYLRSNRDEEPPHTVMSARMAHALRNMFEALPVFLPLALLAEMKGIESGWALTGAMVFFFARLVYVPAYGSGIALLRSATWAVSFAGLVMMVVGLLQG</sequence>
<evidence type="ECO:0000313" key="7">
    <source>
        <dbReference type="Proteomes" id="UP001144205"/>
    </source>
</evidence>
<gene>
    <name evidence="6" type="ORF">STA1M1_27140</name>
</gene>
<protein>
    <recommendedName>
        <fullName evidence="8">MAPEG family protein</fullName>
    </recommendedName>
</protein>
<dbReference type="Pfam" id="PF01124">
    <property type="entry name" value="MAPEG"/>
    <property type="match status" value="1"/>
</dbReference>
<keyword evidence="4 5" id="KW-0472">Membrane</keyword>
<keyword evidence="2 5" id="KW-0812">Transmembrane</keyword>
<proteinExistence type="predicted"/>
<dbReference type="Proteomes" id="UP001144205">
    <property type="component" value="Unassembled WGS sequence"/>
</dbReference>
<evidence type="ECO:0008006" key="8">
    <source>
        <dbReference type="Google" id="ProtNLM"/>
    </source>
</evidence>
<comment type="subcellular location">
    <subcellularLocation>
        <location evidence="1">Membrane</location>
    </subcellularLocation>
</comment>
<evidence type="ECO:0000313" key="6">
    <source>
        <dbReference type="EMBL" id="GKY88845.1"/>
    </source>
</evidence>
<comment type="caution">
    <text evidence="6">The sequence shown here is derived from an EMBL/GenBank/DDBJ whole genome shotgun (WGS) entry which is preliminary data.</text>
</comment>
<dbReference type="SUPFAM" id="SSF161084">
    <property type="entry name" value="MAPEG domain-like"/>
    <property type="match status" value="1"/>
</dbReference>
<evidence type="ECO:0000256" key="1">
    <source>
        <dbReference type="ARBA" id="ARBA00004370"/>
    </source>
</evidence>
<evidence type="ECO:0000256" key="5">
    <source>
        <dbReference type="SAM" id="Phobius"/>
    </source>
</evidence>
<evidence type="ECO:0000256" key="2">
    <source>
        <dbReference type="ARBA" id="ARBA00022692"/>
    </source>
</evidence>
<evidence type="ECO:0000256" key="4">
    <source>
        <dbReference type="ARBA" id="ARBA00023136"/>
    </source>
</evidence>
<dbReference type="InterPro" id="IPR023352">
    <property type="entry name" value="MAPEG-like_dom_sf"/>
</dbReference>
<dbReference type="RefSeq" id="WP_353545362.1">
    <property type="nucleotide sequence ID" value="NZ_BROH01000008.1"/>
</dbReference>
<feature type="transmembrane region" description="Helical" evidence="5">
    <location>
        <begin position="106"/>
        <end position="128"/>
    </location>
</feature>
<dbReference type="EMBL" id="BROH01000008">
    <property type="protein sequence ID" value="GKY88845.1"/>
    <property type="molecule type" value="Genomic_DNA"/>
</dbReference>
<dbReference type="Gene3D" id="1.20.120.550">
    <property type="entry name" value="Membrane associated eicosanoid/glutathione metabolism-like domain"/>
    <property type="match status" value="1"/>
</dbReference>
<dbReference type="PANTHER" id="PTHR35371">
    <property type="entry name" value="INNER MEMBRANE PROTEIN"/>
    <property type="match status" value="1"/>
</dbReference>
<keyword evidence="7" id="KW-1185">Reference proteome</keyword>
<feature type="transmembrane region" description="Helical" evidence="5">
    <location>
        <begin position="80"/>
        <end position="100"/>
    </location>
</feature>